<evidence type="ECO:0000313" key="2">
    <source>
        <dbReference type="Proteomes" id="UP000429232"/>
    </source>
</evidence>
<dbReference type="SUPFAM" id="SSF48452">
    <property type="entry name" value="TPR-like"/>
    <property type="match status" value="1"/>
</dbReference>
<proteinExistence type="predicted"/>
<accession>A0A6I4INL9</accession>
<name>A0A6I4INL9_9SPHI</name>
<dbReference type="Proteomes" id="UP000429232">
    <property type="component" value="Chromosome"/>
</dbReference>
<dbReference type="InterPro" id="IPR011990">
    <property type="entry name" value="TPR-like_helical_dom_sf"/>
</dbReference>
<dbReference type="KEGG" id="mgik:GO620_016555"/>
<protein>
    <submittedName>
        <fullName evidence="1">Uncharacterized protein</fullName>
    </submittedName>
</protein>
<dbReference type="EMBL" id="CP066775">
    <property type="protein sequence ID" value="QQL49757.1"/>
    <property type="molecule type" value="Genomic_DNA"/>
</dbReference>
<evidence type="ECO:0000313" key="1">
    <source>
        <dbReference type="EMBL" id="QQL49757.1"/>
    </source>
</evidence>
<reference evidence="1 2" key="1">
    <citation type="submission" date="2020-12" db="EMBL/GenBank/DDBJ databases">
        <title>HMF7856_wgs.fasta genome submission.</title>
        <authorList>
            <person name="Kang H."/>
            <person name="Kim H."/>
            <person name="Joh K."/>
        </authorList>
    </citation>
    <scope>NUCLEOTIDE SEQUENCE [LARGE SCALE GENOMIC DNA]</scope>
    <source>
        <strain evidence="1 2">HMF7856</strain>
    </source>
</reference>
<gene>
    <name evidence="1" type="ORF">GO620_016555</name>
</gene>
<sequence length="144" mass="16222">MEFDPENHVNKLCAQGMLLEGEGKPEEAAKLFTRAWNEATNDREKFTAAHYVARHQNTVADKLYWDTTALQFAQRIDSPEVKAVLPSLYLNIAKGHEDLADFNNARKNYDLALAHAQFLPADGYGDMIRSGITRGLTRVKDATR</sequence>
<dbReference type="AlphaFoldDB" id="A0A6I4INL9"/>
<organism evidence="1 2">
    <name type="scientific">Mucilaginibacter ginkgonis</name>
    <dbReference type="NCBI Taxonomy" id="2682091"/>
    <lineage>
        <taxon>Bacteria</taxon>
        <taxon>Pseudomonadati</taxon>
        <taxon>Bacteroidota</taxon>
        <taxon>Sphingobacteriia</taxon>
        <taxon>Sphingobacteriales</taxon>
        <taxon>Sphingobacteriaceae</taxon>
        <taxon>Mucilaginibacter</taxon>
    </lineage>
</organism>
<keyword evidence="2" id="KW-1185">Reference proteome</keyword>
<dbReference type="RefSeq" id="WP_157524998.1">
    <property type="nucleotide sequence ID" value="NZ_CP066775.1"/>
</dbReference>